<feature type="region of interest" description="Disordered" evidence="1">
    <location>
        <begin position="186"/>
        <end position="245"/>
    </location>
</feature>
<dbReference type="EC" id="2.7.7.53" evidence="4"/>
<dbReference type="Gene3D" id="3.30.428.70">
    <property type="match status" value="1"/>
</dbReference>
<sequence length="819" mass="90186">MADAQVPNQHCNPELILYRHSGALPHLCLPYAHGISAASHQFGNADHDLVMAQSMLADASRPSSYMQPAPWTLQAPPSGDASSAVVVRNETNSSVIYPSDQTWSGGTGASSSFNWHQAIQQVEPYIMHGSELQFDRNRNLLYNPMVAQDGVAKGYPYTGEELWAQSPLHGLPRTLNIGQSDATMRTSISPKSYASDDFDDSYSPGSMPDHTSPVGNWHAYPTSSSNPVVPSHRTGSYNTDGDLTGLPHMKTSVPIALLPSVGCNGQGQVSRATEEATMPGSEYSYSHTSSPGASQWYLPNYSYDISSLPLRPRNAMEYNNYPASDTSPSPAYNDRQTQCRPAPWTSSQVVPTQDGMQARFQLPRSATAQAQRDHNDRLLVEGKKKGETYKEIKMKMVGEKPAESTLRGRYRSLTKARKDRVRKPVWTKIDIKLLNETVQHEFDRIERNLQNPYSLSFEQKLTKVAWKKVADYIDGNALPNIARRKFDAAKASSDLLFSPTELAIIRTSNGIPFQLRYCPSLAKKPLPKLEGATPKQKIDPFENPPEALHLVDIPATNPTHFLVLNKFPIISQHFILATKPNKRQTHVLEQDDLEATYACLKAWQQGTDAQQKRLLAFFNSGEHSGASQPHRHLQFLPVEGMRDGDKTSGWNMLIDLILSRQEANPPGTPAGLLQHPSLPFTHFGQPFDSEPSGTELLKIYNRLYTAAKASVDAFVSSNPGQLALHPVEDGDLPISYNLAMTTAGMVILPRRAEGTWLRRDDGTNIGFVALNGTTLGGTLMVKHQDEWDMLRNEAGLLDTILSGIGIPQAAAAKAGASNM</sequence>
<keyword evidence="4" id="KW-0548">Nucleotidyltransferase</keyword>
<feature type="region of interest" description="Disordered" evidence="1">
    <location>
        <begin position="324"/>
        <end position="346"/>
    </location>
</feature>
<dbReference type="EMBL" id="QGDH01000012">
    <property type="protein sequence ID" value="RAR15434.1"/>
    <property type="molecule type" value="Genomic_DNA"/>
</dbReference>
<feature type="compositionally biased region" description="Polar residues" evidence="1">
    <location>
        <begin position="221"/>
        <end position="241"/>
    </location>
</feature>
<dbReference type="InterPro" id="IPR045759">
    <property type="entry name" value="Ap4A_phos1/2_N"/>
</dbReference>
<feature type="domain" description="Ap4A phosphorylase 1/2 N-terminal" evidence="3">
    <location>
        <begin position="476"/>
        <end position="642"/>
    </location>
</feature>
<gene>
    <name evidence="4" type="ORF">DDE83_001263</name>
</gene>
<dbReference type="GO" id="GO:0005524">
    <property type="term" value="F:ATP binding"/>
    <property type="evidence" value="ECO:0007669"/>
    <property type="project" value="InterPro"/>
</dbReference>
<dbReference type="PANTHER" id="PTHR38420:SF3">
    <property type="entry name" value="5',5'''-P-1,P-4-TETRAPHOSPHATE PHOSPHORYLASE 2"/>
    <property type="match status" value="1"/>
</dbReference>
<evidence type="ECO:0000313" key="4">
    <source>
        <dbReference type="EMBL" id="RAR15434.1"/>
    </source>
</evidence>
<feature type="domain" description="ATP adenylyltransferase C-terminal" evidence="2">
    <location>
        <begin position="676"/>
        <end position="807"/>
    </location>
</feature>
<dbReference type="InterPro" id="IPR019200">
    <property type="entry name" value="ATP_adenylylTrfase_C"/>
</dbReference>
<evidence type="ECO:0000259" key="3">
    <source>
        <dbReference type="Pfam" id="PF19327"/>
    </source>
</evidence>
<accession>A0A364NDP8</accession>
<keyword evidence="4" id="KW-0808">Transferase</keyword>
<name>A0A364NDP8_STELY</name>
<protein>
    <submittedName>
        <fullName evidence="4">5',5'''-P-1,P-4-tetraphosphate phosphorylase 2</fullName>
        <ecNumber evidence="4">2.7.7.53</ecNumber>
    </submittedName>
</protein>
<dbReference type="InterPro" id="IPR036265">
    <property type="entry name" value="HIT-like_sf"/>
</dbReference>
<proteinExistence type="predicted"/>
<dbReference type="GO" id="GO:0009117">
    <property type="term" value="P:nucleotide metabolic process"/>
    <property type="evidence" value="ECO:0007669"/>
    <property type="project" value="InterPro"/>
</dbReference>
<dbReference type="AlphaFoldDB" id="A0A364NDP8"/>
<dbReference type="SUPFAM" id="SSF54197">
    <property type="entry name" value="HIT-like"/>
    <property type="match status" value="1"/>
</dbReference>
<dbReference type="GO" id="GO:0003877">
    <property type="term" value="F:ATP:ADP adenylyltransferase activity"/>
    <property type="evidence" value="ECO:0007669"/>
    <property type="project" value="UniProtKB-EC"/>
</dbReference>
<dbReference type="STRING" id="183478.A0A364NDP8"/>
<dbReference type="Proteomes" id="UP000249619">
    <property type="component" value="Unassembled WGS sequence"/>
</dbReference>
<dbReference type="Pfam" id="PF09830">
    <property type="entry name" value="ATP_transf"/>
    <property type="match status" value="1"/>
</dbReference>
<reference evidence="5" key="1">
    <citation type="submission" date="2018-05" db="EMBL/GenBank/DDBJ databases">
        <title>Draft genome sequence of Stemphylium lycopersici strain CIDEFI 213.</title>
        <authorList>
            <person name="Medina R."/>
            <person name="Franco M.E.E."/>
            <person name="Lucentini C.G."/>
            <person name="Saparrat M.C.N."/>
            <person name="Balatti P.A."/>
        </authorList>
    </citation>
    <scope>NUCLEOTIDE SEQUENCE [LARGE SCALE GENOMIC DNA]</scope>
    <source>
        <strain evidence="5">CIDEFI 213</strain>
    </source>
</reference>
<organism evidence="4 5">
    <name type="scientific">Stemphylium lycopersici</name>
    <name type="common">Tomato gray leaf spot disease fungus</name>
    <name type="synonym">Thyrospora lycopersici</name>
    <dbReference type="NCBI Taxonomy" id="183478"/>
    <lineage>
        <taxon>Eukaryota</taxon>
        <taxon>Fungi</taxon>
        <taxon>Dikarya</taxon>
        <taxon>Ascomycota</taxon>
        <taxon>Pezizomycotina</taxon>
        <taxon>Dothideomycetes</taxon>
        <taxon>Pleosporomycetidae</taxon>
        <taxon>Pleosporales</taxon>
        <taxon>Pleosporineae</taxon>
        <taxon>Pleosporaceae</taxon>
        <taxon>Stemphylium</taxon>
    </lineage>
</organism>
<dbReference type="Pfam" id="PF19327">
    <property type="entry name" value="Ap4A_phos_N"/>
    <property type="match status" value="1"/>
</dbReference>
<comment type="caution">
    <text evidence="4">The sequence shown here is derived from an EMBL/GenBank/DDBJ whole genome shotgun (WGS) entry which is preliminary data.</text>
</comment>
<evidence type="ECO:0000313" key="5">
    <source>
        <dbReference type="Proteomes" id="UP000249619"/>
    </source>
</evidence>
<keyword evidence="5" id="KW-1185">Reference proteome</keyword>
<evidence type="ECO:0000259" key="2">
    <source>
        <dbReference type="Pfam" id="PF09830"/>
    </source>
</evidence>
<dbReference type="InterPro" id="IPR009163">
    <property type="entry name" value="Ap4A_phos1/2"/>
</dbReference>
<dbReference type="InterPro" id="IPR043171">
    <property type="entry name" value="Ap4A_phos1/2-like"/>
</dbReference>
<evidence type="ECO:0000256" key="1">
    <source>
        <dbReference type="SAM" id="MobiDB-lite"/>
    </source>
</evidence>
<dbReference type="PANTHER" id="PTHR38420">
    <property type="entry name" value="AP-4-A PHOSPHORYLASE II"/>
    <property type="match status" value="1"/>
</dbReference>